<feature type="signal peptide" evidence="1">
    <location>
        <begin position="1"/>
        <end position="34"/>
    </location>
</feature>
<accession>A0A0A9W077</accession>
<name>A0A0A9W077_LYGHE</name>
<sequence length="121" mass="13953">NFHSKEANMRRMQYHRWEILLIFTSFRLLFFSQGEDLAEWGYLAMVVDYGTGEQLCVGTFLTPNMVITAGTCLLNGITRYHKENHNYAVTNMASATAPNKFVIWSLRKWLKDFSSTSTIST</sequence>
<dbReference type="AlphaFoldDB" id="A0A0A9W077"/>
<evidence type="ECO:0000313" key="2">
    <source>
        <dbReference type="EMBL" id="JAF99847.1"/>
    </source>
</evidence>
<dbReference type="SUPFAM" id="SSF50494">
    <property type="entry name" value="Trypsin-like serine proteases"/>
    <property type="match status" value="1"/>
</dbReference>
<dbReference type="InterPro" id="IPR043504">
    <property type="entry name" value="Peptidase_S1_PA_chymotrypsin"/>
</dbReference>
<dbReference type="InterPro" id="IPR009003">
    <property type="entry name" value="Peptidase_S1_PA"/>
</dbReference>
<reference evidence="2" key="1">
    <citation type="journal article" date="2014" name="PLoS ONE">
        <title>Transcriptome-Based Identification of ABC Transporters in the Western Tarnished Plant Bug Lygus hesperus.</title>
        <authorList>
            <person name="Hull J.J."/>
            <person name="Chaney K."/>
            <person name="Geib S.M."/>
            <person name="Fabrick J.A."/>
            <person name="Brent C.S."/>
            <person name="Walsh D."/>
            <person name="Lavine L.C."/>
        </authorList>
    </citation>
    <scope>NUCLEOTIDE SEQUENCE</scope>
</reference>
<dbReference type="GO" id="GO:0008233">
    <property type="term" value="F:peptidase activity"/>
    <property type="evidence" value="ECO:0007669"/>
    <property type="project" value="UniProtKB-KW"/>
</dbReference>
<evidence type="ECO:0000256" key="1">
    <source>
        <dbReference type="SAM" id="SignalP"/>
    </source>
</evidence>
<dbReference type="GO" id="GO:0006508">
    <property type="term" value="P:proteolysis"/>
    <property type="evidence" value="ECO:0007669"/>
    <property type="project" value="UniProtKB-KW"/>
</dbReference>
<gene>
    <name evidence="2" type="primary">ydgD</name>
    <name evidence="2" type="ORF">CM83_99182</name>
</gene>
<feature type="chain" id="PRO_5002050299" evidence="1">
    <location>
        <begin position="35"/>
        <end position="121"/>
    </location>
</feature>
<feature type="non-terminal residue" evidence="2">
    <location>
        <position position="1"/>
    </location>
</feature>
<keyword evidence="2" id="KW-0645">Protease</keyword>
<protein>
    <submittedName>
        <fullName evidence="2">Putative serine protease ydgD</fullName>
    </submittedName>
</protein>
<dbReference type="Gene3D" id="2.40.10.10">
    <property type="entry name" value="Trypsin-like serine proteases"/>
    <property type="match status" value="1"/>
</dbReference>
<keyword evidence="2" id="KW-0378">Hydrolase</keyword>
<dbReference type="EMBL" id="GBHO01043756">
    <property type="protein sequence ID" value="JAF99847.1"/>
    <property type="molecule type" value="Transcribed_RNA"/>
</dbReference>
<reference evidence="2" key="2">
    <citation type="submission" date="2014-07" db="EMBL/GenBank/DDBJ databases">
        <authorList>
            <person name="Hull J."/>
        </authorList>
    </citation>
    <scope>NUCLEOTIDE SEQUENCE</scope>
</reference>
<keyword evidence="1" id="KW-0732">Signal</keyword>
<organism evidence="2">
    <name type="scientific">Lygus hesperus</name>
    <name type="common">Western plant bug</name>
    <dbReference type="NCBI Taxonomy" id="30085"/>
    <lineage>
        <taxon>Eukaryota</taxon>
        <taxon>Metazoa</taxon>
        <taxon>Ecdysozoa</taxon>
        <taxon>Arthropoda</taxon>
        <taxon>Hexapoda</taxon>
        <taxon>Insecta</taxon>
        <taxon>Pterygota</taxon>
        <taxon>Neoptera</taxon>
        <taxon>Paraneoptera</taxon>
        <taxon>Hemiptera</taxon>
        <taxon>Heteroptera</taxon>
        <taxon>Panheteroptera</taxon>
        <taxon>Cimicomorpha</taxon>
        <taxon>Miridae</taxon>
        <taxon>Mirini</taxon>
        <taxon>Lygus</taxon>
    </lineage>
</organism>
<proteinExistence type="predicted"/>